<dbReference type="InterPro" id="IPR028994">
    <property type="entry name" value="Integrin_alpha_N"/>
</dbReference>
<evidence type="ECO:0000256" key="2">
    <source>
        <dbReference type="SAM" id="SignalP"/>
    </source>
</evidence>
<dbReference type="EMBL" id="CP108253">
    <property type="protein sequence ID" value="WTU43919.1"/>
    <property type="molecule type" value="Genomic_DNA"/>
</dbReference>
<dbReference type="GO" id="GO:0004622">
    <property type="term" value="F:phosphatidylcholine lysophospholipase activity"/>
    <property type="evidence" value="ECO:0007669"/>
    <property type="project" value="TreeGrafter"/>
</dbReference>
<evidence type="ECO:0000259" key="3">
    <source>
        <dbReference type="Pfam" id="PF13472"/>
    </source>
</evidence>
<evidence type="ECO:0000256" key="1">
    <source>
        <dbReference type="ARBA" id="ARBA00022729"/>
    </source>
</evidence>
<dbReference type="PANTHER" id="PTHR30383">
    <property type="entry name" value="THIOESTERASE 1/PROTEASE 1/LYSOPHOSPHOLIPASE L1"/>
    <property type="match status" value="1"/>
</dbReference>
<proteinExistence type="predicted"/>
<dbReference type="InterPro" id="IPR013830">
    <property type="entry name" value="SGNH_hydro"/>
</dbReference>
<sequence length="518" mass="54654">MRRIRLTRGLLALTGALSLATLPASPSAADHKGTPVLRVMPLGDSITWGGGSPTLSSYRRPLWQIMRLESRYTVRFVGSKASGSFADFSNEGHSGYVIDQLRDGIDGWMAGARPDVVLLHIGINDIARGIDLPHAPDRLAALVDRIYADKPGVTVLVMGLIPTTSGLEEPAKAFNVRAEALEETESRAGRKFRYVEPPALTSAEFVDQLHPNDAGFRRMAWSFFKPLDAVWRRGWESGGPALGAGTEAGGANSVRWADFDGDRRMDQFTLDGHGGASVRLNRGGAGHGGWKSLGRVVRGLPAAPARVRFADFDGDGRADCVALGANGAVSVYLNRGGDPNGGWQALGQVTEGTTEDASHVVFADFDGDGRTDYVTLGATGEVRVRLNRGGDGRGGWTDWGRVATGVTADASRVRFADLDDDGRPDYSVVGANGAVRSFLNRGGDGRGSWVDLGTTTTGFTTDAARVSLADFSGDGNADYILAGPSATAASVHAWAGGDGHGGWVDRGRVVSVAPKPKP</sequence>
<keyword evidence="1 2" id="KW-0732">Signal</keyword>
<dbReference type="Pfam" id="PF13517">
    <property type="entry name" value="FG-GAP_3"/>
    <property type="match status" value="2"/>
</dbReference>
<dbReference type="SUPFAM" id="SSF69318">
    <property type="entry name" value="Integrin alpha N-terminal domain"/>
    <property type="match status" value="1"/>
</dbReference>
<dbReference type="InterPro" id="IPR051532">
    <property type="entry name" value="Ester_Hydrolysis_Enzymes"/>
</dbReference>
<dbReference type="InterPro" id="IPR013517">
    <property type="entry name" value="FG-GAP"/>
</dbReference>
<dbReference type="Pfam" id="PF13472">
    <property type="entry name" value="Lipase_GDSL_2"/>
    <property type="match status" value="1"/>
</dbReference>
<dbReference type="AlphaFoldDB" id="A0AAU2HAF1"/>
<feature type="signal peptide" evidence="2">
    <location>
        <begin position="1"/>
        <end position="28"/>
    </location>
</feature>
<gene>
    <name evidence="4" type="ORF">OHV25_32235</name>
</gene>
<accession>A0AAU2HAF1</accession>
<feature type="chain" id="PRO_5044018584" evidence="2">
    <location>
        <begin position="29"/>
        <end position="518"/>
    </location>
</feature>
<dbReference type="SUPFAM" id="SSF52266">
    <property type="entry name" value="SGNH hydrolase"/>
    <property type="match status" value="1"/>
</dbReference>
<dbReference type="PANTHER" id="PTHR30383:SF5">
    <property type="entry name" value="SGNH HYDROLASE-TYPE ESTERASE DOMAIN-CONTAINING PROTEIN"/>
    <property type="match status" value="1"/>
</dbReference>
<dbReference type="CDD" id="cd01833">
    <property type="entry name" value="XynB_like"/>
    <property type="match status" value="1"/>
</dbReference>
<name>A0AAU2HAF1_9ACTN</name>
<evidence type="ECO:0000313" key="4">
    <source>
        <dbReference type="EMBL" id="WTU43919.1"/>
    </source>
</evidence>
<dbReference type="Gene3D" id="3.40.50.1110">
    <property type="entry name" value="SGNH hydrolase"/>
    <property type="match status" value="1"/>
</dbReference>
<reference evidence="4" key="1">
    <citation type="submission" date="2022-10" db="EMBL/GenBank/DDBJ databases">
        <title>The complete genomes of actinobacterial strains from the NBC collection.</title>
        <authorList>
            <person name="Joergensen T.S."/>
            <person name="Alvarez Arevalo M."/>
            <person name="Sterndorff E.B."/>
            <person name="Faurdal D."/>
            <person name="Vuksanovic O."/>
            <person name="Mourched A.-S."/>
            <person name="Charusanti P."/>
            <person name="Shaw S."/>
            <person name="Blin K."/>
            <person name="Weber T."/>
        </authorList>
    </citation>
    <scope>NUCLEOTIDE SEQUENCE</scope>
    <source>
        <strain evidence="4">NBC_00060</strain>
    </source>
</reference>
<protein>
    <submittedName>
        <fullName evidence="4">FG-GAP-like repeat-containing protein</fullName>
    </submittedName>
</protein>
<dbReference type="InterPro" id="IPR036514">
    <property type="entry name" value="SGNH_hydro_sf"/>
</dbReference>
<organism evidence="4">
    <name type="scientific">Streptomyces sp. NBC_00060</name>
    <dbReference type="NCBI Taxonomy" id="2975636"/>
    <lineage>
        <taxon>Bacteria</taxon>
        <taxon>Bacillati</taxon>
        <taxon>Actinomycetota</taxon>
        <taxon>Actinomycetes</taxon>
        <taxon>Kitasatosporales</taxon>
        <taxon>Streptomycetaceae</taxon>
        <taxon>Streptomyces</taxon>
    </lineage>
</organism>
<feature type="domain" description="SGNH hydrolase-type esterase" evidence="3">
    <location>
        <begin position="42"/>
        <end position="217"/>
    </location>
</feature>